<dbReference type="EMBL" id="PJZK01000027">
    <property type="protein sequence ID" value="PLR44351.1"/>
    <property type="molecule type" value="Genomic_DNA"/>
</dbReference>
<feature type="region of interest" description="Disordered" evidence="1">
    <location>
        <begin position="158"/>
        <end position="202"/>
    </location>
</feature>
<gene>
    <name evidence="3" type="ORF">CYR34_19240</name>
</gene>
<evidence type="ECO:0000313" key="3">
    <source>
        <dbReference type="EMBL" id="PLR44351.1"/>
    </source>
</evidence>
<sequence>MKNTFIAIAMLVTNTACAALDSRHAEINTTAAQAAYNHAAFQLGSGVNGSEAEQRLNAAAAARAQAYADERAAAQLTARAMNAVGKGAVINATSMKLAAAMQQQRVMGVINVAAGSLPGTTPVSAAVNGVQVQTTAAALPPGTQVAVPHIPAITMPVNTAHNGGQHHQPGHETASSTRNNGAANAHAGAMGGGMNADGHGHH</sequence>
<protein>
    <recommendedName>
        <fullName evidence="5">Adhesin</fullName>
    </recommendedName>
</protein>
<comment type="caution">
    <text evidence="3">The sequence shown here is derived from an EMBL/GenBank/DDBJ whole genome shotgun (WGS) entry which is preliminary data.</text>
</comment>
<evidence type="ECO:0000313" key="4">
    <source>
        <dbReference type="Proteomes" id="UP000234626"/>
    </source>
</evidence>
<organism evidence="3 4">
    <name type="scientific">Chimaeribacter arupi</name>
    <dbReference type="NCBI Taxonomy" id="2060066"/>
    <lineage>
        <taxon>Bacteria</taxon>
        <taxon>Pseudomonadati</taxon>
        <taxon>Pseudomonadota</taxon>
        <taxon>Gammaproteobacteria</taxon>
        <taxon>Enterobacterales</taxon>
        <taxon>Yersiniaceae</taxon>
        <taxon>Chimaeribacter</taxon>
    </lineage>
</organism>
<evidence type="ECO:0000256" key="1">
    <source>
        <dbReference type="SAM" id="MobiDB-lite"/>
    </source>
</evidence>
<reference evidence="3 4" key="1">
    <citation type="submission" date="2017-12" db="EMBL/GenBank/DDBJ databases">
        <title>Characterization of six clinical isolates of Enterochimera gen. nov., a novel genus of the Yersiniaciae family and the three species Enterochimera arupensis sp. nov., Enterochimera coloradensis sp. nov, and Enterochimera californica sp. nov.</title>
        <authorList>
            <person name="Rossi A."/>
            <person name="Fisher M."/>
        </authorList>
    </citation>
    <scope>NUCLEOTIDE SEQUENCE [LARGE SCALE GENOMIC DNA]</scope>
    <source>
        <strain evidence="3 4">2016Iso1</strain>
    </source>
</reference>
<feature type="compositionally biased region" description="Low complexity" evidence="1">
    <location>
        <begin position="179"/>
        <end position="188"/>
    </location>
</feature>
<proteinExistence type="predicted"/>
<name>A0A2N5EIA5_9GAMM</name>
<keyword evidence="2" id="KW-0732">Signal</keyword>
<accession>A0A2N5EIA5</accession>
<evidence type="ECO:0000256" key="2">
    <source>
        <dbReference type="SAM" id="SignalP"/>
    </source>
</evidence>
<dbReference type="AlphaFoldDB" id="A0A2N5EIA5"/>
<dbReference type="Proteomes" id="UP000234626">
    <property type="component" value="Unassembled WGS sequence"/>
</dbReference>
<feature type="chain" id="PRO_5014600467" description="Adhesin" evidence="2">
    <location>
        <begin position="19"/>
        <end position="202"/>
    </location>
</feature>
<evidence type="ECO:0008006" key="5">
    <source>
        <dbReference type="Google" id="ProtNLM"/>
    </source>
</evidence>
<feature type="signal peptide" evidence="2">
    <location>
        <begin position="1"/>
        <end position="18"/>
    </location>
</feature>
<keyword evidence="4" id="KW-1185">Reference proteome</keyword>